<evidence type="ECO:0000313" key="1">
    <source>
        <dbReference type="EMBL" id="EEF58381.1"/>
    </source>
</evidence>
<dbReference type="STRING" id="320771.Cflav_PD6124"/>
<sequence>MNTQNGNKKGVPKGSAIGIILQYQELVAFRVRAKQRVSAV</sequence>
<protein>
    <submittedName>
        <fullName evidence="1">Uncharacterized protein</fullName>
    </submittedName>
</protein>
<dbReference type="AlphaFoldDB" id="B9XP25"/>
<evidence type="ECO:0000313" key="2">
    <source>
        <dbReference type="Proteomes" id="UP000003688"/>
    </source>
</evidence>
<dbReference type="Proteomes" id="UP000003688">
    <property type="component" value="Unassembled WGS sequence"/>
</dbReference>
<gene>
    <name evidence="1" type="ORF">Cflav_PD6124</name>
</gene>
<reference evidence="1 2" key="1">
    <citation type="journal article" date="2011" name="J. Bacteriol.">
        <title>Genome sequence of 'Pedosphaera parvula' Ellin514, an aerobic Verrucomicrobial isolate from pasture soil.</title>
        <authorList>
            <person name="Kant R."/>
            <person name="van Passel M.W."/>
            <person name="Sangwan P."/>
            <person name="Palva A."/>
            <person name="Lucas S."/>
            <person name="Copeland A."/>
            <person name="Lapidus A."/>
            <person name="Glavina Del Rio T."/>
            <person name="Dalin E."/>
            <person name="Tice H."/>
            <person name="Bruce D."/>
            <person name="Goodwin L."/>
            <person name="Pitluck S."/>
            <person name="Chertkov O."/>
            <person name="Larimer F.W."/>
            <person name="Land M.L."/>
            <person name="Hauser L."/>
            <person name="Brettin T.S."/>
            <person name="Detter J.C."/>
            <person name="Han S."/>
            <person name="de Vos W.M."/>
            <person name="Janssen P.H."/>
            <person name="Smidt H."/>
        </authorList>
    </citation>
    <scope>NUCLEOTIDE SEQUENCE [LARGE SCALE GENOMIC DNA]</scope>
    <source>
        <strain evidence="1 2">Ellin514</strain>
    </source>
</reference>
<dbReference type="EMBL" id="ABOX02000044">
    <property type="protein sequence ID" value="EEF58381.1"/>
    <property type="molecule type" value="Genomic_DNA"/>
</dbReference>
<proteinExistence type="predicted"/>
<accession>B9XP25</accession>
<name>B9XP25_PEDPL</name>
<keyword evidence="2" id="KW-1185">Reference proteome</keyword>
<organism evidence="1 2">
    <name type="scientific">Pedosphaera parvula (strain Ellin514)</name>
    <dbReference type="NCBI Taxonomy" id="320771"/>
    <lineage>
        <taxon>Bacteria</taxon>
        <taxon>Pseudomonadati</taxon>
        <taxon>Verrucomicrobiota</taxon>
        <taxon>Pedosphaerae</taxon>
        <taxon>Pedosphaerales</taxon>
        <taxon>Pedosphaeraceae</taxon>
        <taxon>Pedosphaera</taxon>
    </lineage>
</organism>
<comment type="caution">
    <text evidence="1">The sequence shown here is derived from an EMBL/GenBank/DDBJ whole genome shotgun (WGS) entry which is preliminary data.</text>
</comment>